<proteinExistence type="predicted"/>
<dbReference type="VEuPathDB" id="FungiDB:PSTT_12634"/>
<feature type="region of interest" description="Disordered" evidence="1">
    <location>
        <begin position="310"/>
        <end position="341"/>
    </location>
</feature>
<evidence type="ECO:0000313" key="2">
    <source>
        <dbReference type="EMBL" id="POW01209.1"/>
    </source>
</evidence>
<gene>
    <name evidence="2" type="ORF">PSTT_12634</name>
</gene>
<sequence>MASFIRTAGDQDSASNGEMMAQFRRLLLSFWMFGLELTRVNSIRKTIKLDHDSVQLDYPPKSPDELPCHSATRTLLSSPISSAKPHLPYQLTTIPLHLPKPRLLHPRPPQSDNHQIASFAEECRKMFYTGDPIATKNVENIIKNLPAASKAAYTKQMATVRSQFHRDAASSRRAEVDKLLHDTLPSSIIIKAVGNDSSLWAMRSPRARQERLDRLKKLLMLIVYGTWSEFIVRLPFFNSLCAVLHLMSLPARKSGSGKRRIDWEIDLALFCEAGGEPFLVDSIQFLKGVLGFEDHLKPLVASSLRTSIGGTSTNTYDAEESEDEDEGGGRDLVIGHADGDDGLTLEERQELEVDEMELLGHQPSERAVEEGPFADSSISVSVEDSYGRDRALSDPFLDPAPHLNRAISQEHSSPRITVSPPATEEVHHQPSPPSDLKPTNENLRRSPNQNSLDAPPPTETRIFRSPSYLTTSELRDLINLFPSFITVRTKPLKFDRNGTLDASPVLNSPSSGTEKKKHSNKIITGTTFAGHGVIKLSVFEKDPVGKEVLLGPQKLWGQRRTPHASWRSSSSSESLPDGLEPLQLVRNCILTAWRGSSSSGSDSDKLEGSYSSSESFADKLELLQAVANASRRPGGSPGRRKCFMTAWRLLQLVAKLRRRAGASPGRRKRFPTAWRLSRPSKRF</sequence>
<evidence type="ECO:0000256" key="1">
    <source>
        <dbReference type="SAM" id="MobiDB-lite"/>
    </source>
</evidence>
<name>A0A2S4UV93_9BASI</name>
<dbReference type="EMBL" id="PKSL01000163">
    <property type="protein sequence ID" value="POW01209.1"/>
    <property type="molecule type" value="Genomic_DNA"/>
</dbReference>
<feature type="compositionally biased region" description="Polar residues" evidence="1">
    <location>
        <begin position="406"/>
        <end position="416"/>
    </location>
</feature>
<dbReference type="VEuPathDB" id="FungiDB:PSHT_07157"/>
<evidence type="ECO:0000313" key="3">
    <source>
        <dbReference type="Proteomes" id="UP000239156"/>
    </source>
</evidence>
<dbReference type="Proteomes" id="UP000239156">
    <property type="component" value="Unassembled WGS sequence"/>
</dbReference>
<organism evidence="2 3">
    <name type="scientific">Puccinia striiformis</name>
    <dbReference type="NCBI Taxonomy" id="27350"/>
    <lineage>
        <taxon>Eukaryota</taxon>
        <taxon>Fungi</taxon>
        <taxon>Dikarya</taxon>
        <taxon>Basidiomycota</taxon>
        <taxon>Pucciniomycotina</taxon>
        <taxon>Pucciniomycetes</taxon>
        <taxon>Pucciniales</taxon>
        <taxon>Pucciniaceae</taxon>
        <taxon>Puccinia</taxon>
    </lineage>
</organism>
<feature type="compositionally biased region" description="Polar residues" evidence="1">
    <location>
        <begin position="437"/>
        <end position="452"/>
    </location>
</feature>
<accession>A0A2S4UV93</accession>
<feature type="compositionally biased region" description="Acidic residues" evidence="1">
    <location>
        <begin position="317"/>
        <end position="326"/>
    </location>
</feature>
<reference evidence="2" key="1">
    <citation type="submission" date="2017-12" db="EMBL/GenBank/DDBJ databases">
        <title>Gene loss provides genomic basis for host adaptation in cereal stripe rust fungi.</title>
        <authorList>
            <person name="Xia C."/>
        </authorList>
    </citation>
    <scope>NUCLEOTIDE SEQUENCE [LARGE SCALE GENOMIC DNA]</scope>
    <source>
        <strain evidence="2">93-210</strain>
    </source>
</reference>
<feature type="region of interest" description="Disordered" evidence="1">
    <location>
        <begin position="391"/>
        <end position="465"/>
    </location>
</feature>
<keyword evidence="3" id="KW-1185">Reference proteome</keyword>
<comment type="caution">
    <text evidence="2">The sequence shown here is derived from an EMBL/GenBank/DDBJ whole genome shotgun (WGS) entry which is preliminary data.</text>
</comment>
<protein>
    <submittedName>
        <fullName evidence="2">Uncharacterized protein</fullName>
    </submittedName>
</protein>
<dbReference type="AlphaFoldDB" id="A0A2S4UV93"/>